<evidence type="ECO:0008006" key="3">
    <source>
        <dbReference type="Google" id="ProtNLM"/>
    </source>
</evidence>
<dbReference type="EMBL" id="REGN01005287">
    <property type="protein sequence ID" value="RNA13949.1"/>
    <property type="molecule type" value="Genomic_DNA"/>
</dbReference>
<gene>
    <name evidence="1" type="ORF">BpHYR1_052376</name>
</gene>
<dbReference type="AlphaFoldDB" id="A0A3M7QRW1"/>
<evidence type="ECO:0000313" key="2">
    <source>
        <dbReference type="Proteomes" id="UP000276133"/>
    </source>
</evidence>
<sequence length="136" mass="16176">MIDYCDGIVKYKQRNLDKCSKFAQKWKIDCSDFLSKWQVYDQDKFIFDTNKVVASKFLAFNLNLYGFEILQAQNVEYLGLPIGDKRWKKVETEYKILYMLMVWWFLLAKKGYNNGATCCQVLKAYFSGKSKKTFYL</sequence>
<reference evidence="1 2" key="1">
    <citation type="journal article" date="2018" name="Sci. Rep.">
        <title>Genomic signatures of local adaptation to the degree of environmental predictability in rotifers.</title>
        <authorList>
            <person name="Franch-Gras L."/>
            <person name="Hahn C."/>
            <person name="Garcia-Roger E.M."/>
            <person name="Carmona M.J."/>
            <person name="Serra M."/>
            <person name="Gomez A."/>
        </authorList>
    </citation>
    <scope>NUCLEOTIDE SEQUENCE [LARGE SCALE GENOMIC DNA]</scope>
    <source>
        <strain evidence="1">HYR1</strain>
    </source>
</reference>
<comment type="caution">
    <text evidence="1">The sequence shown here is derived from an EMBL/GenBank/DDBJ whole genome shotgun (WGS) entry which is preliminary data.</text>
</comment>
<keyword evidence="2" id="KW-1185">Reference proteome</keyword>
<organism evidence="1 2">
    <name type="scientific">Brachionus plicatilis</name>
    <name type="common">Marine rotifer</name>
    <name type="synonym">Brachionus muelleri</name>
    <dbReference type="NCBI Taxonomy" id="10195"/>
    <lineage>
        <taxon>Eukaryota</taxon>
        <taxon>Metazoa</taxon>
        <taxon>Spiralia</taxon>
        <taxon>Gnathifera</taxon>
        <taxon>Rotifera</taxon>
        <taxon>Eurotatoria</taxon>
        <taxon>Monogononta</taxon>
        <taxon>Pseudotrocha</taxon>
        <taxon>Ploima</taxon>
        <taxon>Brachionidae</taxon>
        <taxon>Brachionus</taxon>
    </lineage>
</organism>
<evidence type="ECO:0000313" key="1">
    <source>
        <dbReference type="EMBL" id="RNA13949.1"/>
    </source>
</evidence>
<name>A0A3M7QRW1_BRAPC</name>
<protein>
    <recommendedName>
        <fullName evidence="3">RNA-directed DNA polymerase from mobile element jockey-like</fullName>
    </recommendedName>
</protein>
<accession>A0A3M7QRW1</accession>
<dbReference type="Proteomes" id="UP000276133">
    <property type="component" value="Unassembled WGS sequence"/>
</dbReference>
<proteinExistence type="predicted"/>